<reference evidence="1" key="1">
    <citation type="submission" date="2021-06" db="EMBL/GenBank/DDBJ databases">
        <title>Comparative genomics, transcriptomics and evolutionary studies reveal genomic signatures of adaptation to plant cell wall in hemibiotrophic fungi.</title>
        <authorList>
            <consortium name="DOE Joint Genome Institute"/>
            <person name="Baroncelli R."/>
            <person name="Diaz J.F."/>
            <person name="Benocci T."/>
            <person name="Peng M."/>
            <person name="Battaglia E."/>
            <person name="Haridas S."/>
            <person name="Andreopoulos W."/>
            <person name="Labutti K."/>
            <person name="Pangilinan J."/>
            <person name="Floch G.L."/>
            <person name="Makela M.R."/>
            <person name="Henrissat B."/>
            <person name="Grigoriev I.V."/>
            <person name="Crouch J.A."/>
            <person name="De Vries R.P."/>
            <person name="Sukno S.A."/>
            <person name="Thon M.R."/>
        </authorList>
    </citation>
    <scope>NUCLEOTIDE SEQUENCE</scope>
    <source>
        <strain evidence="1">MAFF235873</strain>
    </source>
</reference>
<dbReference type="AlphaFoldDB" id="A0AAD9HHP2"/>
<organism evidence="1 2">
    <name type="scientific">Colletotrichum zoysiae</name>
    <dbReference type="NCBI Taxonomy" id="1216348"/>
    <lineage>
        <taxon>Eukaryota</taxon>
        <taxon>Fungi</taxon>
        <taxon>Dikarya</taxon>
        <taxon>Ascomycota</taxon>
        <taxon>Pezizomycotina</taxon>
        <taxon>Sordariomycetes</taxon>
        <taxon>Hypocreomycetidae</taxon>
        <taxon>Glomerellales</taxon>
        <taxon>Glomerellaceae</taxon>
        <taxon>Colletotrichum</taxon>
        <taxon>Colletotrichum graminicola species complex</taxon>
    </lineage>
</organism>
<name>A0AAD9HHP2_9PEZI</name>
<gene>
    <name evidence="1" type="ORF">LX32DRAFT_399609</name>
</gene>
<sequence length="162" mass="17242">MLSHSSVAHPLTPSRCWLAGWHGRRMLFLFCSTASLPRVTVHLPCQQAVKCRLPAASTHGSQASTLASCQCLSLLSVTAVCHCCLSLLSVTAVDIDVSYLLTSCISPARTHPHTPTQPRIAGQSGWLVGWLVAGCFARGRAPAWVSIRSPARAGAPSPTERC</sequence>
<protein>
    <submittedName>
        <fullName evidence="1">Uncharacterized protein</fullName>
    </submittedName>
</protein>
<keyword evidence="2" id="KW-1185">Reference proteome</keyword>
<proteinExistence type="predicted"/>
<comment type="caution">
    <text evidence="1">The sequence shown here is derived from an EMBL/GenBank/DDBJ whole genome shotgun (WGS) entry which is preliminary data.</text>
</comment>
<dbReference type="EMBL" id="MU842877">
    <property type="protein sequence ID" value="KAK2028502.1"/>
    <property type="molecule type" value="Genomic_DNA"/>
</dbReference>
<evidence type="ECO:0000313" key="2">
    <source>
        <dbReference type="Proteomes" id="UP001232148"/>
    </source>
</evidence>
<accession>A0AAD9HHP2</accession>
<dbReference type="Proteomes" id="UP001232148">
    <property type="component" value="Unassembled WGS sequence"/>
</dbReference>
<evidence type="ECO:0000313" key="1">
    <source>
        <dbReference type="EMBL" id="KAK2028502.1"/>
    </source>
</evidence>